<dbReference type="Pfam" id="PF18990">
    <property type="entry name" value="DUF5723"/>
    <property type="match status" value="1"/>
</dbReference>
<organism evidence="3 4">
    <name type="scientific">Hymenobacter tibetensis</name>
    <dbReference type="NCBI Taxonomy" id="497967"/>
    <lineage>
        <taxon>Bacteria</taxon>
        <taxon>Pseudomonadati</taxon>
        <taxon>Bacteroidota</taxon>
        <taxon>Cytophagia</taxon>
        <taxon>Cytophagales</taxon>
        <taxon>Hymenobacteraceae</taxon>
        <taxon>Hymenobacter</taxon>
    </lineage>
</organism>
<evidence type="ECO:0000259" key="2">
    <source>
        <dbReference type="Pfam" id="PF18990"/>
    </source>
</evidence>
<keyword evidence="1" id="KW-0732">Signal</keyword>
<evidence type="ECO:0000256" key="1">
    <source>
        <dbReference type="SAM" id="SignalP"/>
    </source>
</evidence>
<dbReference type="InterPro" id="IPR043781">
    <property type="entry name" value="DUF5723"/>
</dbReference>
<keyword evidence="4" id="KW-1185">Reference proteome</keyword>
<evidence type="ECO:0000313" key="4">
    <source>
        <dbReference type="Proteomes" id="UP000831113"/>
    </source>
</evidence>
<feature type="signal peptide" evidence="1">
    <location>
        <begin position="1"/>
        <end position="22"/>
    </location>
</feature>
<dbReference type="RefSeq" id="WP_243797047.1">
    <property type="nucleotide sequence ID" value="NZ_CP094669.1"/>
</dbReference>
<gene>
    <name evidence="3" type="ORF">MTX78_17715</name>
</gene>
<feature type="chain" id="PRO_5046210579" evidence="1">
    <location>
        <begin position="23"/>
        <end position="471"/>
    </location>
</feature>
<dbReference type="EMBL" id="CP094669">
    <property type="protein sequence ID" value="UOG73947.1"/>
    <property type="molecule type" value="Genomic_DNA"/>
</dbReference>
<evidence type="ECO:0000313" key="3">
    <source>
        <dbReference type="EMBL" id="UOG73947.1"/>
    </source>
</evidence>
<name>A0ABY4CW12_9BACT</name>
<protein>
    <submittedName>
        <fullName evidence="3">DUF5723 family protein</fullName>
    </submittedName>
</protein>
<reference evidence="3 4" key="1">
    <citation type="submission" date="2022-03" db="EMBL/GenBank/DDBJ databases">
        <title>Hymenobactersp. isolated from the air.</title>
        <authorList>
            <person name="Won M."/>
            <person name="Kwon S.-W."/>
        </authorList>
    </citation>
    <scope>NUCLEOTIDE SEQUENCE [LARGE SCALE GENOMIC DNA]</scope>
    <source>
        <strain evidence="3 4">KACC 21982</strain>
    </source>
</reference>
<proteinExistence type="predicted"/>
<feature type="domain" description="DUF5723" evidence="2">
    <location>
        <begin position="61"/>
        <end position="424"/>
    </location>
</feature>
<dbReference type="Gene3D" id="2.40.160.60">
    <property type="entry name" value="Outer membrane protein transport protein (OMPP1/FadL/TodX)"/>
    <property type="match status" value="1"/>
</dbReference>
<dbReference type="Proteomes" id="UP000831113">
    <property type="component" value="Chromosome"/>
</dbReference>
<sequence>MRISTPFLFFLALCASGRAVQAQTDLSNFSNVARGGVSNTFVTDYQAIGINPANLGRSGNARVALTIGEFGIGVGSQSLTRPQLENFVRRAGEDLTRSEKLELARAFTSDNTLNLSVDATSVALSVVLPVVGSFAFNMRQRVTGHLALNKNTAELLFLGKDAPIYPANFNPATAPLISEVMDGTAVQLAAYNEYNIAYGRNVLSLPGLKLSGGVGYRYIQGLGVVDIRSENGKLEAYSALSPKFDVDYGKLITNNPSFNRQQDNDKLLQPVGKGNGFDLGLAAEIGKMVRAGVSVTDIGTMTWEGNLLVANDQKLRRLRSNGVNSYEFVTELADLFANGTDSLLQYKPAQKQSANLPTKFRAGVGLKVGTRLEVGFDVTQPMNNVAGNLPDTFYGLGIDVKPLKWIRLSTGISSGGGYGTGFPVGFAIASNAYELGFSTRDLRGILTDDKNPYGSLAMGFLRLKIGKGTRE</sequence>
<accession>A0ABY4CW12</accession>